<dbReference type="GO" id="GO:0005886">
    <property type="term" value="C:plasma membrane"/>
    <property type="evidence" value="ECO:0007669"/>
    <property type="project" value="TreeGrafter"/>
</dbReference>
<keyword evidence="7" id="KW-0325">Glycoprotein</keyword>
<evidence type="ECO:0000256" key="2">
    <source>
        <dbReference type="ARBA" id="ARBA00022692"/>
    </source>
</evidence>
<keyword evidence="5 9" id="KW-1133">Transmembrane helix</keyword>
<dbReference type="Proteomes" id="UP000694620">
    <property type="component" value="Chromosome 2"/>
</dbReference>
<dbReference type="GO" id="GO:0031902">
    <property type="term" value="C:late endosome membrane"/>
    <property type="evidence" value="ECO:0007669"/>
    <property type="project" value="TreeGrafter"/>
</dbReference>
<comment type="similarity">
    <text evidence="8">Belongs to the LAMP family.</text>
</comment>
<gene>
    <name evidence="12" type="primary">LOC114643588</name>
</gene>
<dbReference type="InterPro" id="IPR048528">
    <property type="entry name" value="Lamp2-like_luminal"/>
</dbReference>
<feature type="transmembrane region" description="Helical" evidence="9">
    <location>
        <begin position="250"/>
        <end position="271"/>
    </location>
</feature>
<dbReference type="PANTHER" id="PTHR11506:SF30">
    <property type="entry name" value="LYSOSOME-ASSOCIATED MEMBRANE GLYCOPROTEIN 3"/>
    <property type="match status" value="1"/>
</dbReference>
<comment type="subcellular location">
    <subcellularLocation>
        <location evidence="1">Endosome membrane</location>
        <topology evidence="1">Single-pass type I membrane protein</topology>
    </subcellularLocation>
    <subcellularLocation>
        <location evidence="8">Lysosome membrane</location>
        <topology evidence="8">Single-pass type I membrane protein</topology>
    </subcellularLocation>
</comment>
<dbReference type="Pfam" id="PF01299">
    <property type="entry name" value="Lamp2-like_luminal"/>
    <property type="match status" value="1"/>
</dbReference>
<keyword evidence="2 8" id="KW-0812">Transmembrane</keyword>
<dbReference type="GeneTree" id="ENSGT00950000182899"/>
<dbReference type="AlphaFoldDB" id="A0A8C4SL66"/>
<evidence type="ECO:0000256" key="9">
    <source>
        <dbReference type="SAM" id="Phobius"/>
    </source>
</evidence>
<feature type="disulfide bond" evidence="8">
    <location>
        <begin position="205"/>
        <end position="242"/>
    </location>
</feature>
<accession>A0A8C4SL66</accession>
<feature type="signal peptide" evidence="10">
    <location>
        <begin position="1"/>
        <end position="20"/>
    </location>
</feature>
<evidence type="ECO:0000313" key="13">
    <source>
        <dbReference type="Proteomes" id="UP000694620"/>
    </source>
</evidence>
<dbReference type="InterPro" id="IPR002000">
    <property type="entry name" value="Lysosome-assoc_membr_glycop"/>
</dbReference>
<evidence type="ECO:0000256" key="10">
    <source>
        <dbReference type="SAM" id="SignalP"/>
    </source>
</evidence>
<protein>
    <submittedName>
        <fullName evidence="12">Lysosome-associated membrane glycoprotein 3-like</fullName>
    </submittedName>
</protein>
<keyword evidence="8" id="KW-0458">Lysosome</keyword>
<reference evidence="12" key="3">
    <citation type="submission" date="2025-09" db="UniProtKB">
        <authorList>
            <consortium name="Ensembl"/>
        </authorList>
    </citation>
    <scope>IDENTIFICATION</scope>
</reference>
<feature type="chain" id="PRO_5034101844" evidence="10">
    <location>
        <begin position="21"/>
        <end position="283"/>
    </location>
</feature>
<evidence type="ECO:0000256" key="1">
    <source>
        <dbReference type="ARBA" id="ARBA00004530"/>
    </source>
</evidence>
<dbReference type="PANTHER" id="PTHR11506">
    <property type="entry name" value="LYSOSOME-ASSOCIATED MEMBRANE GLYCOPROTEIN"/>
    <property type="match status" value="1"/>
</dbReference>
<feature type="domain" description="Lysosome-associated membrane glycoprotein 2-like luminal" evidence="11">
    <location>
        <begin position="85"/>
        <end position="231"/>
    </location>
</feature>
<comment type="caution">
    <text evidence="8">Lacks conserved residue(s) required for the propagation of feature annotation.</text>
</comment>
<evidence type="ECO:0000313" key="12">
    <source>
        <dbReference type="Ensembl" id="ENSECRP00000018109.1"/>
    </source>
</evidence>
<organism evidence="12 13">
    <name type="scientific">Erpetoichthys calabaricus</name>
    <name type="common">Rope fish</name>
    <name type="synonym">Calamoichthys calabaricus</name>
    <dbReference type="NCBI Taxonomy" id="27687"/>
    <lineage>
        <taxon>Eukaryota</taxon>
        <taxon>Metazoa</taxon>
        <taxon>Chordata</taxon>
        <taxon>Craniata</taxon>
        <taxon>Vertebrata</taxon>
        <taxon>Euteleostomi</taxon>
        <taxon>Actinopterygii</taxon>
        <taxon>Polypteriformes</taxon>
        <taxon>Polypteridae</taxon>
        <taxon>Erpetoichthys</taxon>
    </lineage>
</organism>
<dbReference type="GO" id="GO:0072594">
    <property type="term" value="P:establishment of protein localization to organelle"/>
    <property type="evidence" value="ECO:0007669"/>
    <property type="project" value="TreeGrafter"/>
</dbReference>
<evidence type="ECO:0000256" key="4">
    <source>
        <dbReference type="ARBA" id="ARBA00022753"/>
    </source>
</evidence>
<dbReference type="PROSITE" id="PS51407">
    <property type="entry name" value="LAMP_3"/>
    <property type="match status" value="1"/>
</dbReference>
<dbReference type="Gene3D" id="2.40.160.110">
    <property type="match status" value="1"/>
</dbReference>
<evidence type="ECO:0000256" key="8">
    <source>
        <dbReference type="PROSITE-ProRule" id="PRU00740"/>
    </source>
</evidence>
<keyword evidence="13" id="KW-1185">Reference proteome</keyword>
<sequence>MKLLVFIIFLSAVQTNKGSAHKRPENKTPPSIMPCNEITVKNPHTTVSPSKHTPTSANGTVSAAALKPTAPCAHTLEQHVSNSSPKQGKYTIRDKQHKVCIKADMGLQFLIVRNKKNTYYNINSGNASLRSQCGKNASVLSLCFNGGFITFTFAMNGSYYYVNDINAMVTILTVQEKIQGAKAVMYGRINNTRMFETAIGKSYKCNSQQILSFTNDFKLITVNMQIQAFNISNDSFGEVQECAIDETKRIILLILGACLVGVTLVILLIYLMNREHRRGYQTL</sequence>
<evidence type="ECO:0000256" key="6">
    <source>
        <dbReference type="ARBA" id="ARBA00023136"/>
    </source>
</evidence>
<dbReference type="PRINTS" id="PR00336">
    <property type="entry name" value="LYSASSOCTDMP"/>
</dbReference>
<keyword evidence="4" id="KW-0967">Endosome</keyword>
<keyword evidence="6 8" id="KW-0472">Membrane</keyword>
<evidence type="ECO:0000259" key="11">
    <source>
        <dbReference type="Pfam" id="PF01299"/>
    </source>
</evidence>
<keyword evidence="3 10" id="KW-0732">Signal</keyword>
<proteinExistence type="inferred from homology"/>
<dbReference type="GO" id="GO:0005765">
    <property type="term" value="C:lysosomal membrane"/>
    <property type="evidence" value="ECO:0007669"/>
    <property type="project" value="UniProtKB-SubCell"/>
</dbReference>
<reference evidence="12" key="2">
    <citation type="submission" date="2025-08" db="UniProtKB">
        <authorList>
            <consortium name="Ensembl"/>
        </authorList>
    </citation>
    <scope>IDENTIFICATION</scope>
</reference>
<name>A0A8C4SL66_ERPCA</name>
<evidence type="ECO:0000256" key="3">
    <source>
        <dbReference type="ARBA" id="ARBA00022729"/>
    </source>
</evidence>
<reference evidence="12" key="1">
    <citation type="submission" date="2021-06" db="EMBL/GenBank/DDBJ databases">
        <authorList>
            <consortium name="Wellcome Sanger Institute Data Sharing"/>
        </authorList>
    </citation>
    <scope>NUCLEOTIDE SEQUENCE [LARGE SCALE GENOMIC DNA]</scope>
</reference>
<dbReference type="GeneID" id="114643588"/>
<dbReference type="RefSeq" id="XP_028647992.1">
    <property type="nucleotide sequence ID" value="XM_028792159.2"/>
</dbReference>
<keyword evidence="8" id="KW-1015">Disulfide bond</keyword>
<evidence type="ECO:0000256" key="7">
    <source>
        <dbReference type="ARBA" id="ARBA00023180"/>
    </source>
</evidence>
<dbReference type="Ensembl" id="ENSECRT00000018475.1">
    <property type="protein sequence ID" value="ENSECRP00000018109.1"/>
    <property type="gene ID" value="ENSECRG00000012114.1"/>
</dbReference>
<evidence type="ECO:0000256" key="5">
    <source>
        <dbReference type="ARBA" id="ARBA00022989"/>
    </source>
</evidence>